<proteinExistence type="inferred from homology"/>
<keyword evidence="2 4" id="KW-0862">Zinc</keyword>
<evidence type="ECO:0008006" key="9">
    <source>
        <dbReference type="Google" id="ProtNLM"/>
    </source>
</evidence>
<dbReference type="InterPro" id="IPR013154">
    <property type="entry name" value="ADH-like_N"/>
</dbReference>
<dbReference type="Gene3D" id="3.90.180.10">
    <property type="entry name" value="Medium-chain alcohol dehydrogenases, catalytic domain"/>
    <property type="match status" value="1"/>
</dbReference>
<comment type="cofactor">
    <cofactor evidence="4">
        <name>Zn(2+)</name>
        <dbReference type="ChEBI" id="CHEBI:29105"/>
    </cofactor>
</comment>
<dbReference type="PANTHER" id="PTHR43401">
    <property type="entry name" value="L-THREONINE 3-DEHYDROGENASE"/>
    <property type="match status" value="1"/>
</dbReference>
<dbReference type="InterPro" id="IPR002328">
    <property type="entry name" value="ADH_Zn_CS"/>
</dbReference>
<evidence type="ECO:0000256" key="2">
    <source>
        <dbReference type="ARBA" id="ARBA00022833"/>
    </source>
</evidence>
<comment type="caution">
    <text evidence="7">The sequence shown here is derived from an EMBL/GenBank/DDBJ whole genome shotgun (WGS) entry which is preliminary data.</text>
</comment>
<evidence type="ECO:0000256" key="1">
    <source>
        <dbReference type="ARBA" id="ARBA00022723"/>
    </source>
</evidence>
<dbReference type="Pfam" id="PF08240">
    <property type="entry name" value="ADH_N"/>
    <property type="match status" value="1"/>
</dbReference>
<organism evidence="7 8">
    <name type="scientific">Parabacteroides gordonii MS-1 = DSM 23371</name>
    <dbReference type="NCBI Taxonomy" id="1203610"/>
    <lineage>
        <taxon>Bacteria</taxon>
        <taxon>Pseudomonadati</taxon>
        <taxon>Bacteroidota</taxon>
        <taxon>Bacteroidia</taxon>
        <taxon>Bacteroidales</taxon>
        <taxon>Tannerellaceae</taxon>
        <taxon>Parabacteroides</taxon>
    </lineage>
</organism>
<protein>
    <recommendedName>
        <fullName evidence="9">Enoyl reductase (ER) domain-containing protein</fullName>
    </recommendedName>
</protein>
<dbReference type="Gene3D" id="3.40.50.720">
    <property type="entry name" value="NAD(P)-binding Rossmann-like Domain"/>
    <property type="match status" value="1"/>
</dbReference>
<dbReference type="EMBL" id="AQHW01000015">
    <property type="protein sequence ID" value="KKB55752.1"/>
    <property type="molecule type" value="Genomic_DNA"/>
</dbReference>
<evidence type="ECO:0000256" key="4">
    <source>
        <dbReference type="RuleBase" id="RU361277"/>
    </source>
</evidence>
<feature type="domain" description="Alcohol dehydrogenase-like N-terminal" evidence="6">
    <location>
        <begin position="28"/>
        <end position="115"/>
    </location>
</feature>
<comment type="similarity">
    <text evidence="4">Belongs to the zinc-containing alcohol dehydrogenase family.</text>
</comment>
<name>A0A0F5JE62_9BACT</name>
<evidence type="ECO:0000313" key="8">
    <source>
        <dbReference type="Proteomes" id="UP000033035"/>
    </source>
</evidence>
<dbReference type="InterPro" id="IPR013149">
    <property type="entry name" value="ADH-like_C"/>
</dbReference>
<reference evidence="7 8" key="1">
    <citation type="submission" date="2013-04" db="EMBL/GenBank/DDBJ databases">
        <title>The Genome Sequence of Parabacteroides gordonii DSM 23371.</title>
        <authorList>
            <consortium name="The Broad Institute Genomics Platform"/>
            <person name="Earl A."/>
            <person name="Ward D."/>
            <person name="Feldgarden M."/>
            <person name="Gevers D."/>
            <person name="Martens E."/>
            <person name="Sakamoto M."/>
            <person name="Benno Y."/>
            <person name="Suzuki N."/>
            <person name="Matsunaga N."/>
            <person name="Koshihara K."/>
            <person name="Seki M."/>
            <person name="Komiya H."/>
            <person name="Walker B."/>
            <person name="Young S."/>
            <person name="Zeng Q."/>
            <person name="Gargeya S."/>
            <person name="Fitzgerald M."/>
            <person name="Haas B."/>
            <person name="Abouelleil A."/>
            <person name="Allen A.W."/>
            <person name="Alvarado L."/>
            <person name="Arachchi H.M."/>
            <person name="Berlin A.M."/>
            <person name="Chapman S.B."/>
            <person name="Gainer-Dewar J."/>
            <person name="Goldberg J."/>
            <person name="Griggs A."/>
            <person name="Gujja S."/>
            <person name="Hansen M."/>
            <person name="Howarth C."/>
            <person name="Imamovic A."/>
            <person name="Ireland A."/>
            <person name="Larimer J."/>
            <person name="McCowan C."/>
            <person name="Murphy C."/>
            <person name="Pearson M."/>
            <person name="Poon T.W."/>
            <person name="Priest M."/>
            <person name="Roberts A."/>
            <person name="Saif S."/>
            <person name="Shea T."/>
            <person name="Sisk P."/>
            <person name="Sykes S."/>
            <person name="Wortman J."/>
            <person name="Nusbaum C."/>
            <person name="Birren B."/>
        </authorList>
    </citation>
    <scope>NUCLEOTIDE SEQUENCE [LARGE SCALE GENOMIC DNA]</scope>
    <source>
        <strain evidence="7 8">MS-1</strain>
    </source>
</reference>
<keyword evidence="8" id="KW-1185">Reference proteome</keyword>
<dbReference type="Pfam" id="PF00107">
    <property type="entry name" value="ADH_zinc_N"/>
    <property type="match status" value="1"/>
</dbReference>
<dbReference type="AlphaFoldDB" id="A0A0F5JE62"/>
<dbReference type="SUPFAM" id="SSF51735">
    <property type="entry name" value="NAD(P)-binding Rossmann-fold domains"/>
    <property type="match status" value="1"/>
</dbReference>
<evidence type="ECO:0000256" key="3">
    <source>
        <dbReference type="ARBA" id="ARBA00023002"/>
    </source>
</evidence>
<evidence type="ECO:0000313" key="7">
    <source>
        <dbReference type="EMBL" id="KKB55752.1"/>
    </source>
</evidence>
<dbReference type="PANTHER" id="PTHR43401:SF2">
    <property type="entry name" value="L-THREONINE 3-DEHYDROGENASE"/>
    <property type="match status" value="1"/>
</dbReference>
<dbReference type="GO" id="GO:0008270">
    <property type="term" value="F:zinc ion binding"/>
    <property type="evidence" value="ECO:0007669"/>
    <property type="project" value="InterPro"/>
</dbReference>
<sequence>MKGQMKSVIATAPGVVEIREIDIPVITPYQALVKTEMVALCNATDSKLIAGHFPGADQFPMALGHENVGIVVEVGAKVRNFKVGDRAIGGLNATFTTPGLNSAWGGFSEYVVVNDFEVLQEEGLATPEQGCWDSFEIQNAVPADIQPEEAVIACTWREIVGAFKDFRLEPGKKVMVFGAGPVGLSFVKLGKLFGLAQVDIVDMLPAKLELAKRMGADNGYTPAEIATPEFIAAANRSYDTIIDAVGLPSIVNSALPLIKMAGDICVYGVMTKNPTIDLDQAPYNFNLFIHRWPTRSEEKRAMTALAGWIREGRLSASDFISHRFKIEQINEALEAVKRNEVIKTVLTF</sequence>
<accession>A0A0F5JE62</accession>
<dbReference type="PROSITE" id="PS00059">
    <property type="entry name" value="ADH_ZINC"/>
    <property type="match status" value="1"/>
</dbReference>
<keyword evidence="3" id="KW-0560">Oxidoreductase</keyword>
<dbReference type="InterPro" id="IPR050129">
    <property type="entry name" value="Zn_alcohol_dh"/>
</dbReference>
<evidence type="ECO:0000259" key="5">
    <source>
        <dbReference type="Pfam" id="PF00107"/>
    </source>
</evidence>
<dbReference type="SUPFAM" id="SSF50129">
    <property type="entry name" value="GroES-like"/>
    <property type="match status" value="1"/>
</dbReference>
<dbReference type="Proteomes" id="UP000033035">
    <property type="component" value="Unassembled WGS sequence"/>
</dbReference>
<dbReference type="InterPro" id="IPR011032">
    <property type="entry name" value="GroES-like_sf"/>
</dbReference>
<dbReference type="STRING" id="1203610.HMPREF1536_03227"/>
<keyword evidence="1 4" id="KW-0479">Metal-binding</keyword>
<dbReference type="PATRIC" id="fig|1203610.3.peg.3290"/>
<feature type="domain" description="Alcohol dehydrogenase-like C-terminal" evidence="5">
    <location>
        <begin position="181"/>
        <end position="280"/>
    </location>
</feature>
<gene>
    <name evidence="7" type="ORF">HMPREF1536_03227</name>
</gene>
<dbReference type="HOGENOM" id="CLU_026673_11_0_10"/>
<dbReference type="GO" id="GO:0016491">
    <property type="term" value="F:oxidoreductase activity"/>
    <property type="evidence" value="ECO:0007669"/>
    <property type="project" value="UniProtKB-KW"/>
</dbReference>
<dbReference type="InterPro" id="IPR036291">
    <property type="entry name" value="NAD(P)-bd_dom_sf"/>
</dbReference>
<evidence type="ECO:0000259" key="6">
    <source>
        <dbReference type="Pfam" id="PF08240"/>
    </source>
</evidence>